<protein>
    <submittedName>
        <fullName evidence="2">Uncharacterized protein</fullName>
    </submittedName>
</protein>
<name>A0A915KF15_ROMCU</name>
<organism evidence="1 2">
    <name type="scientific">Romanomermis culicivorax</name>
    <name type="common">Nematode worm</name>
    <dbReference type="NCBI Taxonomy" id="13658"/>
    <lineage>
        <taxon>Eukaryota</taxon>
        <taxon>Metazoa</taxon>
        <taxon>Ecdysozoa</taxon>
        <taxon>Nematoda</taxon>
        <taxon>Enoplea</taxon>
        <taxon>Dorylaimia</taxon>
        <taxon>Mermithida</taxon>
        <taxon>Mermithoidea</taxon>
        <taxon>Mermithidae</taxon>
        <taxon>Romanomermis</taxon>
    </lineage>
</organism>
<dbReference type="WBParaSite" id="nRc.2.0.1.t36539-RA">
    <property type="protein sequence ID" value="nRc.2.0.1.t36539-RA"/>
    <property type="gene ID" value="nRc.2.0.1.g36539"/>
</dbReference>
<dbReference type="Proteomes" id="UP000887565">
    <property type="component" value="Unplaced"/>
</dbReference>
<keyword evidence="1" id="KW-1185">Reference proteome</keyword>
<proteinExistence type="predicted"/>
<sequence length="52" mass="5943">MNGFNCSIETVWCQLGSSIEDVNCDYVFAFLMLVNKTRSLTLISHLRAFLLK</sequence>
<evidence type="ECO:0000313" key="2">
    <source>
        <dbReference type="WBParaSite" id="nRc.2.0.1.t36539-RA"/>
    </source>
</evidence>
<accession>A0A915KF15</accession>
<reference evidence="2" key="1">
    <citation type="submission" date="2022-11" db="UniProtKB">
        <authorList>
            <consortium name="WormBaseParasite"/>
        </authorList>
    </citation>
    <scope>IDENTIFICATION</scope>
</reference>
<dbReference type="AlphaFoldDB" id="A0A915KF15"/>
<evidence type="ECO:0000313" key="1">
    <source>
        <dbReference type="Proteomes" id="UP000887565"/>
    </source>
</evidence>